<evidence type="ECO:0000256" key="3">
    <source>
        <dbReference type="SAM" id="SignalP"/>
    </source>
</evidence>
<dbReference type="PANTHER" id="PTHR43817">
    <property type="entry name" value="GLYCOSYL HYDROLASE"/>
    <property type="match status" value="1"/>
</dbReference>
<keyword evidence="1 3" id="KW-0732">Signal</keyword>
<keyword evidence="5" id="KW-1185">Reference proteome</keyword>
<gene>
    <name evidence="4" type="ORF">GCM10011386_06540</name>
</gene>
<evidence type="ECO:0000256" key="2">
    <source>
        <dbReference type="ARBA" id="ARBA00022801"/>
    </source>
</evidence>
<sequence>MAGIRFFSLVFILSCMLGACVNHTNQQQALSEEQFRHPGSEYGPSCFWWWLNGNVTEASITRDLEAMKNKGFRGALIFDAGGAEQQGNGQVPAGPLFGSPEWTKLFKHAVNEASRLGLELSLSIQSGWNLGGPDVTPQEAAKLITWTSVTVHNGQTDVQLPVPEHREDYYEDIAVLAYPVHKQAEGLEPVSDLKPKGAFGEAAFSAHDMRYLLEDKVADDGRFHATPQEVQDISGHVTPDGRVEWEIPDGEWEIIRFGYTNNGAHVSTASGAWKGLVIDYLNKDHFQRYWDTHVEPLLKEVGNEAGKALRYLHTDSWELGGTNWTQGFEAEFKNRRGYELRPYLPVLAGKIIGNREISNRFLADFRKTLGDCISDNHYATFAANAQRYGMGIHPESAGPHAGPFDGLKNYGHSELVMSEFWSPSNHRPTPERRFFVKQASSAAHIYNRRLVGAEGFTTIGRHWNDVIWEHMKQSFDHEVCAGANRVYFHTFTNSPEEMGVPGQEYFAGTHMNPNITWWDETDAFFQYLSRIHYLMQDGRFVADVLYYYGDQVPNIATLKVSDPAGALPDFDYDVINEDRLLALDVQDGQLTLPHGMQYRVLVLPDHGVLSIPALQKVAELVRKGAAVIGPKTQKTVSLTSYPGSEKTVHELASELWGDSAGEKGSRTVDKGTVSWGYTAREWLLENGIPSDCRIEPSDDSLAFDYIHHMRGDETSYYFISSQNKSACDADVTFRVAEKLPELWNPVTGEIKPARAFRQADGLTTVPLHFAPMGSWFVVFRQDIPAAQQGEFADNRSRFIPVDTLSGSWKVYFDRDWGAPAEVEFPELLDWSQHPDPGIRFYSGKGRYVKNLVGTGTYEEQPLWIDLGRVADVGVARVRLNGRDLGILWTPPYRIALEGMKAGDNVLEVEVVNSWRNRLVGDRGLPEDKRYTRTNIAIRDDWELLESGLLGPVVLGKNE</sequence>
<dbReference type="Proteomes" id="UP000597338">
    <property type="component" value="Unassembled WGS sequence"/>
</dbReference>
<feature type="signal peptide" evidence="3">
    <location>
        <begin position="1"/>
        <end position="19"/>
    </location>
</feature>
<evidence type="ECO:0000313" key="4">
    <source>
        <dbReference type="EMBL" id="GGC17396.1"/>
    </source>
</evidence>
<protein>
    <recommendedName>
        <fullName evidence="6">Glycoside hydrolase</fullName>
    </recommendedName>
</protein>
<evidence type="ECO:0000256" key="1">
    <source>
        <dbReference type="ARBA" id="ARBA00022729"/>
    </source>
</evidence>
<dbReference type="InterPro" id="IPR008979">
    <property type="entry name" value="Galactose-bd-like_sf"/>
</dbReference>
<proteinExistence type="predicted"/>
<dbReference type="NCBIfam" id="NF045579">
    <property type="entry name" value="rhamnoside_JR"/>
    <property type="match status" value="1"/>
</dbReference>
<evidence type="ECO:0008006" key="6">
    <source>
        <dbReference type="Google" id="ProtNLM"/>
    </source>
</evidence>
<dbReference type="PANTHER" id="PTHR43817:SF1">
    <property type="entry name" value="HYDROLASE, FAMILY 43, PUTATIVE (AFU_ORTHOLOGUE AFUA_3G01660)-RELATED"/>
    <property type="match status" value="1"/>
</dbReference>
<name>A0ABQ1L1E2_9SPHI</name>
<dbReference type="SUPFAM" id="SSF49785">
    <property type="entry name" value="Galactose-binding domain-like"/>
    <property type="match status" value="1"/>
</dbReference>
<dbReference type="EMBL" id="BMIK01000001">
    <property type="protein sequence ID" value="GGC17396.1"/>
    <property type="molecule type" value="Genomic_DNA"/>
</dbReference>
<feature type="chain" id="PRO_5045950360" description="Glycoside hydrolase" evidence="3">
    <location>
        <begin position="20"/>
        <end position="958"/>
    </location>
</feature>
<organism evidence="4 5">
    <name type="scientific">Parapedobacter defluvii</name>
    <dbReference type="NCBI Taxonomy" id="2045106"/>
    <lineage>
        <taxon>Bacteria</taxon>
        <taxon>Pseudomonadati</taxon>
        <taxon>Bacteroidota</taxon>
        <taxon>Sphingobacteriia</taxon>
        <taxon>Sphingobacteriales</taxon>
        <taxon>Sphingobacteriaceae</taxon>
        <taxon>Parapedobacter</taxon>
    </lineage>
</organism>
<dbReference type="Pfam" id="PF17132">
    <property type="entry name" value="Glyco_hydro_106"/>
    <property type="match status" value="1"/>
</dbReference>
<comment type="caution">
    <text evidence="4">The sequence shown here is derived from an EMBL/GenBank/DDBJ whole genome shotgun (WGS) entry which is preliminary data.</text>
</comment>
<dbReference type="PROSITE" id="PS51257">
    <property type="entry name" value="PROKAR_LIPOPROTEIN"/>
    <property type="match status" value="1"/>
</dbReference>
<keyword evidence="2" id="KW-0378">Hydrolase</keyword>
<evidence type="ECO:0000313" key="5">
    <source>
        <dbReference type="Proteomes" id="UP000597338"/>
    </source>
</evidence>
<reference evidence="5" key="1">
    <citation type="journal article" date="2019" name="Int. J. Syst. Evol. Microbiol.">
        <title>The Global Catalogue of Microorganisms (GCM) 10K type strain sequencing project: providing services to taxonomists for standard genome sequencing and annotation.</title>
        <authorList>
            <consortium name="The Broad Institute Genomics Platform"/>
            <consortium name="The Broad Institute Genome Sequencing Center for Infectious Disease"/>
            <person name="Wu L."/>
            <person name="Ma J."/>
        </authorList>
    </citation>
    <scope>NUCLEOTIDE SEQUENCE [LARGE SCALE GENOMIC DNA]</scope>
    <source>
        <strain evidence="5">CGMCC 1.15342</strain>
    </source>
</reference>
<accession>A0ABQ1L1E2</accession>
<dbReference type="Gene3D" id="2.60.120.260">
    <property type="entry name" value="Galactose-binding domain-like"/>
    <property type="match status" value="1"/>
</dbReference>